<feature type="domain" description="Trypanosome variant surface glycoprotein B-type N-terminal" evidence="12">
    <location>
        <begin position="34"/>
        <end position="380"/>
    </location>
</feature>
<dbReference type="AlphaFoldDB" id="A0A1J0R5W6"/>
<protein>
    <submittedName>
        <fullName evidence="13">Variant surface glycoprotein 1125.451</fullName>
    </submittedName>
</protein>
<keyword evidence="4" id="KW-0336">GPI-anchor</keyword>
<evidence type="ECO:0000256" key="4">
    <source>
        <dbReference type="ARBA" id="ARBA00022622"/>
    </source>
</evidence>
<keyword evidence="5" id="KW-0732">Signal</keyword>
<evidence type="ECO:0000256" key="7">
    <source>
        <dbReference type="ARBA" id="ARBA00023180"/>
    </source>
</evidence>
<dbReference type="Pfam" id="PF10659">
    <property type="entry name" value="Trypan_glycop_C"/>
    <property type="match status" value="1"/>
</dbReference>
<accession>A0A1J0R5W6</accession>
<reference evidence="13" key="1">
    <citation type="submission" date="2016-08" db="EMBL/GenBank/DDBJ databases">
        <title>VSG repertoire of Trypanosoma brucei EATRO 1125.</title>
        <authorList>
            <person name="Cross G.A."/>
        </authorList>
    </citation>
    <scope>NUCLEOTIDE SEQUENCE</scope>
    <source>
        <strain evidence="13">EATRO 1125</strain>
    </source>
</reference>
<evidence type="ECO:0000256" key="9">
    <source>
        <dbReference type="SAM" id="Coils"/>
    </source>
</evidence>
<dbReference type="Pfam" id="PF13206">
    <property type="entry name" value="VSG_B"/>
    <property type="match status" value="1"/>
</dbReference>
<dbReference type="Gene3D" id="3.30.1680.40">
    <property type="match status" value="1"/>
</dbReference>
<keyword evidence="8" id="KW-0449">Lipoprotein</keyword>
<evidence type="ECO:0000259" key="12">
    <source>
        <dbReference type="Pfam" id="PF13206"/>
    </source>
</evidence>
<evidence type="ECO:0000256" key="3">
    <source>
        <dbReference type="ARBA" id="ARBA00022475"/>
    </source>
</evidence>
<keyword evidence="6" id="KW-0472">Membrane</keyword>
<comment type="function">
    <text evidence="1">VSG forms a coat on the surface of the parasite. The trypanosome evades the immune response of the host by expressing a series of antigenically distinct VSGs from an estimated 1000 VSG genes.</text>
</comment>
<feature type="domain" description="Trypanosome variant surface glycoprotein C-terminal" evidence="11">
    <location>
        <begin position="421"/>
        <end position="515"/>
    </location>
</feature>
<organism evidence="13">
    <name type="scientific">Trypanosoma brucei</name>
    <dbReference type="NCBI Taxonomy" id="5691"/>
    <lineage>
        <taxon>Eukaryota</taxon>
        <taxon>Discoba</taxon>
        <taxon>Euglenozoa</taxon>
        <taxon>Kinetoplastea</taxon>
        <taxon>Metakinetoplastina</taxon>
        <taxon>Trypanosomatida</taxon>
        <taxon>Trypanosomatidae</taxon>
        <taxon>Trypanosoma</taxon>
    </lineage>
</organism>
<dbReference type="GO" id="GO:0005886">
    <property type="term" value="C:plasma membrane"/>
    <property type="evidence" value="ECO:0007669"/>
    <property type="project" value="UniProtKB-SubCell"/>
</dbReference>
<feature type="region of interest" description="Disordered" evidence="10">
    <location>
        <begin position="396"/>
        <end position="420"/>
    </location>
</feature>
<evidence type="ECO:0000259" key="11">
    <source>
        <dbReference type="Pfam" id="PF10659"/>
    </source>
</evidence>
<feature type="region of interest" description="Disordered" evidence="10">
    <location>
        <begin position="442"/>
        <end position="491"/>
    </location>
</feature>
<evidence type="ECO:0000256" key="8">
    <source>
        <dbReference type="ARBA" id="ARBA00023288"/>
    </source>
</evidence>
<dbReference type="GO" id="GO:0098552">
    <property type="term" value="C:side of membrane"/>
    <property type="evidence" value="ECO:0007669"/>
    <property type="project" value="UniProtKB-KW"/>
</dbReference>
<keyword evidence="7" id="KW-0325">Glycoprotein</keyword>
<comment type="subcellular location">
    <subcellularLocation>
        <location evidence="2">Cell membrane</location>
        <topology evidence="2">Lipid-anchor</topology>
        <topology evidence="2">GPI-anchor</topology>
    </subcellularLocation>
</comment>
<dbReference type="VEuPathDB" id="TriTrypDB:Tb927.11.19410"/>
<feature type="compositionally biased region" description="Low complexity" evidence="10">
    <location>
        <begin position="455"/>
        <end position="471"/>
    </location>
</feature>
<dbReference type="VEuPathDB" id="TriTrypDB:Tb427_000345800"/>
<evidence type="ECO:0000256" key="10">
    <source>
        <dbReference type="SAM" id="MobiDB-lite"/>
    </source>
</evidence>
<proteinExistence type="predicted"/>
<feature type="compositionally biased region" description="Basic and acidic residues" evidence="10">
    <location>
        <begin position="442"/>
        <end position="454"/>
    </location>
</feature>
<sequence>MISNVLATLCLLLQLKPKPHQAIMIALISWFPGTVDAAIEKLENRALFQSLCTLMAAADQQITTGDEASAGASYTTLISKLNMTLAPPEWQSIFKTKPGKGNWHETIPTSLQQIPGWSDTWPRWLAAAKAAEDSEYTQQIKTLGVTILATDEKNRLQQRLMALAARDASIQQNIQNLVAREQAQDAKDAQKLLKEAAYGTSTKTRAQLTSADIFAASCDTTTGNCCKDDTGKNPPPTIAGVMACVCLGDDTVTAACVNPGTPLVNWNDGTTSGHTKWQILEKFCSGVANTEEPEVTLETTLTHILANAHFEGGKLYLGARHSGACHSNSGNAFCVSYTAASATDTSKLDSQEWVTKIKKVIKAIKNSRQATTEARQLKARRMELEHELVAEIAAARVASQSDKKQPTETDTQGTTPTTESCASYVKGKTECEKTGKCKWEGENETKGECKHKPGSDTPATGAGDGATGTTTDKCKDKKKDDCKSPDCKWEGKECKDSSILASKQLALTLAAALVSCVAF</sequence>
<name>A0A1J0R5W6_9TRYP</name>
<evidence type="ECO:0000256" key="5">
    <source>
        <dbReference type="ARBA" id="ARBA00022729"/>
    </source>
</evidence>
<feature type="compositionally biased region" description="Basic and acidic residues" evidence="10">
    <location>
        <begin position="472"/>
        <end position="491"/>
    </location>
</feature>
<feature type="compositionally biased region" description="Low complexity" evidence="10">
    <location>
        <begin position="408"/>
        <end position="419"/>
    </location>
</feature>
<dbReference type="InterPro" id="IPR019609">
    <property type="entry name" value="Variant_surf_glycoprt_trypan_C"/>
</dbReference>
<keyword evidence="3" id="KW-1003">Cell membrane</keyword>
<evidence type="ECO:0000256" key="2">
    <source>
        <dbReference type="ARBA" id="ARBA00004609"/>
    </source>
</evidence>
<evidence type="ECO:0000256" key="1">
    <source>
        <dbReference type="ARBA" id="ARBA00002523"/>
    </source>
</evidence>
<dbReference type="InterPro" id="IPR025932">
    <property type="entry name" value="Trypano_VSG_B_N_dom"/>
</dbReference>
<feature type="coiled-coil region" evidence="9">
    <location>
        <begin position="367"/>
        <end position="394"/>
    </location>
</feature>
<evidence type="ECO:0000256" key="6">
    <source>
        <dbReference type="ARBA" id="ARBA00023136"/>
    </source>
</evidence>
<evidence type="ECO:0000313" key="13">
    <source>
        <dbReference type="EMBL" id="APD73221.1"/>
    </source>
</evidence>
<keyword evidence="9" id="KW-0175">Coiled coil</keyword>
<dbReference type="EMBL" id="KX699265">
    <property type="protein sequence ID" value="APD73221.1"/>
    <property type="molecule type" value="Genomic_DNA"/>
</dbReference>